<evidence type="ECO:0000313" key="5">
    <source>
        <dbReference type="Proteomes" id="UP000007879"/>
    </source>
</evidence>
<dbReference type="KEGG" id="aqu:109581792"/>
<dbReference type="InterPro" id="IPR011011">
    <property type="entry name" value="Znf_FYVE_PHD"/>
</dbReference>
<reference evidence="5" key="1">
    <citation type="journal article" date="2010" name="Nature">
        <title>The Amphimedon queenslandica genome and the evolution of animal complexity.</title>
        <authorList>
            <person name="Srivastava M."/>
            <person name="Simakov O."/>
            <person name="Chapman J."/>
            <person name="Fahey B."/>
            <person name="Gauthier M.E."/>
            <person name="Mitros T."/>
            <person name="Richards G.S."/>
            <person name="Conaco C."/>
            <person name="Dacre M."/>
            <person name="Hellsten U."/>
            <person name="Larroux C."/>
            <person name="Putnam N.H."/>
            <person name="Stanke M."/>
            <person name="Adamska M."/>
            <person name="Darling A."/>
            <person name="Degnan S.M."/>
            <person name="Oakley T.H."/>
            <person name="Plachetzki D.C."/>
            <person name="Zhai Y."/>
            <person name="Adamski M."/>
            <person name="Calcino A."/>
            <person name="Cummins S.F."/>
            <person name="Goodstein D.M."/>
            <person name="Harris C."/>
            <person name="Jackson D.J."/>
            <person name="Leys S.P."/>
            <person name="Shu S."/>
            <person name="Woodcroft B.J."/>
            <person name="Vervoort M."/>
            <person name="Kosik K.S."/>
            <person name="Manning G."/>
            <person name="Degnan B.M."/>
            <person name="Rokhsar D.S."/>
        </authorList>
    </citation>
    <scope>NUCLEOTIDE SEQUENCE [LARGE SCALE GENOMIC DNA]</scope>
</reference>
<accession>A0AAN0J418</accession>
<evidence type="ECO:0000313" key="4">
    <source>
        <dbReference type="EnsemblMetazoa" id="XP_019851759.1"/>
    </source>
</evidence>
<protein>
    <recommendedName>
        <fullName evidence="3">SWIM-type domain-containing protein</fullName>
    </recommendedName>
</protein>
<name>A0AAN0J418_AMPQE</name>
<dbReference type="PROSITE" id="PS50966">
    <property type="entry name" value="ZF_SWIM"/>
    <property type="match status" value="1"/>
</dbReference>
<evidence type="ECO:0000256" key="1">
    <source>
        <dbReference type="PROSITE-ProRule" id="PRU00325"/>
    </source>
</evidence>
<feature type="region of interest" description="Disordered" evidence="2">
    <location>
        <begin position="476"/>
        <end position="584"/>
    </location>
</feature>
<dbReference type="InterPro" id="IPR007527">
    <property type="entry name" value="Znf_SWIM"/>
</dbReference>
<keyword evidence="1" id="KW-0862">Zinc</keyword>
<keyword evidence="1" id="KW-0863">Zinc-finger</keyword>
<dbReference type="AlphaFoldDB" id="A0AAN0J418"/>
<keyword evidence="1" id="KW-0479">Metal-binding</keyword>
<dbReference type="GO" id="GO:0008270">
    <property type="term" value="F:zinc ion binding"/>
    <property type="evidence" value="ECO:0007669"/>
    <property type="project" value="UniProtKB-KW"/>
</dbReference>
<feature type="compositionally biased region" description="Acidic residues" evidence="2">
    <location>
        <begin position="537"/>
        <end position="546"/>
    </location>
</feature>
<dbReference type="GeneID" id="109581792"/>
<proteinExistence type="predicted"/>
<dbReference type="Proteomes" id="UP000007879">
    <property type="component" value="Unassembled WGS sequence"/>
</dbReference>
<reference evidence="4" key="2">
    <citation type="submission" date="2024-06" db="UniProtKB">
        <authorList>
            <consortium name="EnsemblMetazoa"/>
        </authorList>
    </citation>
    <scope>IDENTIFICATION</scope>
</reference>
<evidence type="ECO:0000256" key="2">
    <source>
        <dbReference type="SAM" id="MobiDB-lite"/>
    </source>
</evidence>
<dbReference type="RefSeq" id="XP_019851759.1">
    <property type="nucleotide sequence ID" value="XM_019996200.1"/>
</dbReference>
<evidence type="ECO:0000259" key="3">
    <source>
        <dbReference type="PROSITE" id="PS50966"/>
    </source>
</evidence>
<organism evidence="4 5">
    <name type="scientific">Amphimedon queenslandica</name>
    <name type="common">Sponge</name>
    <dbReference type="NCBI Taxonomy" id="400682"/>
    <lineage>
        <taxon>Eukaryota</taxon>
        <taxon>Metazoa</taxon>
        <taxon>Porifera</taxon>
        <taxon>Demospongiae</taxon>
        <taxon>Heteroscleromorpha</taxon>
        <taxon>Haplosclerida</taxon>
        <taxon>Niphatidae</taxon>
        <taxon>Amphimedon</taxon>
    </lineage>
</organism>
<feature type="domain" description="SWIM-type" evidence="3">
    <location>
        <begin position="433"/>
        <end position="461"/>
    </location>
</feature>
<keyword evidence="5" id="KW-1185">Reference proteome</keyword>
<sequence>MPVRQVYHKLVNNSTGGQHHSVDTPRNFDQVRNFRKELAREQRISHDSFFNVYQLCFQLLMKNRKGDKLDFIRHLSLHPTILLHMIPQPLLDSLELLLRVSSDPVILHYDTVFNIDNYYLSTLLFRHTMFCNNPLIPIGFFLHSRRFHNDHVTFLLSIRQSVPVLATKGCVIVTDQEFRFGHVFPNSTHVFCWNHLEQDLIHYLKSKANCKSSEISYYANIFKQLMLETTEANFEKAWSHCRHRKRFLANNKVCNYFDKTLIPVFKAHSAIWILRKAGIVNPEKGVTNNPSESFNAVLHSLKQWKQVPLDVVCVSLFYLSTYYYREVERGFHQCGSLHLKDDFSFHEREPSLMPHMARTVEPKEIVSRARGELLPILLETDHENKDSGISSKIATSKLESQLGLAHDAVANKWVTLAFPGCWVVKGTDGVTAHTVTLFPKETCSCRNSSCYHIMACKVMAGQDVSGTAKCNASLLHHNNRKQNKEKPSGRKQLRKKDFNVSSIKKVSQSNEKATGNLHLKSDDSIAGRKRRKSQQIDTDDDSDFVNEEPKRKRVKQTNFEALDTSSDECTEEYAPPQSHNNNVLSTGVLESDLGISESEQSVSKQDSETALLLDDNKGDSYTKMVLSHRATNVKTNRPFLCSDTDEVMVEWDDLLERISETFPGFLLCNYVCRANVDEEIAGLPVQKMILMETRRSKQIAILRRMDDDDKGVPRVQCISVYTSPDMMELEYHAGTATRSECRLVYVEHCGVQLSDEYPDQLTAALLLMACSYPNDDLSLKHIDPVALRETLCTYIHTGSYERVPVDECDVAFCKRKVSKVSLLCYCFTPWVDGSTSVALYGIKQKQFNVHNCSKCKEWFHKYCLRICGSKVPKRTTDFTCAYCTIPETIPWHHHQYTNTCTVDNGFTIILLHCLQNPLFFNNLGSSDIEKAINGSVQLMLAGHLYEGKGALLDYISSKIDISYLDSKIDFKGNEHSKFLSLLRNISRVYVKQRCLSQHCPKQIENIRHFYTFSFSSSANIEKHLKGNFPACNEVIEGYCAAKFPDDDIPLGCTEFGINNHIVFDDEGAEVREEYYECHGRVVVLEAHFTSKNPWIIPISISRLRGSEIMQIPKEILVYGKRFVLGGYSIHSCEHYTAVIYWHNKPYYYDGIKKTKEQRFVAYNPKYIKDKSGSFAYYFLK</sequence>
<feature type="compositionally biased region" description="Polar residues" evidence="2">
    <location>
        <begin position="499"/>
        <end position="513"/>
    </location>
</feature>
<dbReference type="EnsemblMetazoa" id="XM_019996200.1">
    <property type="protein sequence ID" value="XP_019851759.1"/>
    <property type="gene ID" value="LOC109581792"/>
</dbReference>
<dbReference type="SUPFAM" id="SSF57903">
    <property type="entry name" value="FYVE/PHD zinc finger"/>
    <property type="match status" value="1"/>
</dbReference>